<sequence>MKNLIELKIELDHRKREFDSYRISNGKVSKLKNFITEETIDDTKTQNYIADNILEIDKSKGNIEDTEGSSNAGEDNIKATKPYSEKIKGGFFGKRRSRF</sequence>
<protein>
    <submittedName>
        <fullName evidence="1">Uncharacterized protein</fullName>
    </submittedName>
</protein>
<dbReference type="Proteomes" id="UP000315540">
    <property type="component" value="Unassembled WGS sequence"/>
</dbReference>
<accession>A0A504J7U1</accession>
<proteinExistence type="predicted"/>
<gene>
    <name evidence="1" type="ORF">FHK87_16820</name>
</gene>
<dbReference type="OrthoDB" id="1163995at2"/>
<dbReference type="AlphaFoldDB" id="A0A504J7U1"/>
<dbReference type="RefSeq" id="WP_140594927.1">
    <property type="nucleotide sequence ID" value="NZ_VFWZ01000005.1"/>
</dbReference>
<organism evidence="1 2">
    <name type="scientific">Aquimarina algicola</name>
    <dbReference type="NCBI Taxonomy" id="2589995"/>
    <lineage>
        <taxon>Bacteria</taxon>
        <taxon>Pseudomonadati</taxon>
        <taxon>Bacteroidota</taxon>
        <taxon>Flavobacteriia</taxon>
        <taxon>Flavobacteriales</taxon>
        <taxon>Flavobacteriaceae</taxon>
        <taxon>Aquimarina</taxon>
    </lineage>
</organism>
<dbReference type="EMBL" id="VFWZ01000005">
    <property type="protein sequence ID" value="TPN84592.1"/>
    <property type="molecule type" value="Genomic_DNA"/>
</dbReference>
<comment type="caution">
    <text evidence="1">The sequence shown here is derived from an EMBL/GenBank/DDBJ whole genome shotgun (WGS) entry which is preliminary data.</text>
</comment>
<reference evidence="1 2" key="1">
    <citation type="submission" date="2019-06" db="EMBL/GenBank/DDBJ databases">
        <authorList>
            <person name="Meng X."/>
        </authorList>
    </citation>
    <scope>NUCLEOTIDE SEQUENCE [LARGE SCALE GENOMIC DNA]</scope>
    <source>
        <strain evidence="1 2">M625</strain>
    </source>
</reference>
<name>A0A504J7U1_9FLAO</name>
<evidence type="ECO:0000313" key="2">
    <source>
        <dbReference type="Proteomes" id="UP000315540"/>
    </source>
</evidence>
<evidence type="ECO:0000313" key="1">
    <source>
        <dbReference type="EMBL" id="TPN84592.1"/>
    </source>
</evidence>
<keyword evidence="2" id="KW-1185">Reference proteome</keyword>